<dbReference type="SUPFAM" id="SSF53448">
    <property type="entry name" value="Nucleotide-diphospho-sugar transferases"/>
    <property type="match status" value="1"/>
</dbReference>
<dbReference type="CDD" id="cd06421">
    <property type="entry name" value="CESA_CelA_like"/>
    <property type="match status" value="1"/>
</dbReference>
<name>A0A0D3JUI9_EMIH1</name>
<feature type="compositionally biased region" description="Acidic residues" evidence="7">
    <location>
        <begin position="70"/>
        <end position="82"/>
    </location>
</feature>
<evidence type="ECO:0000313" key="10">
    <source>
        <dbReference type="EnsemblProtists" id="EOD27174"/>
    </source>
</evidence>
<dbReference type="PANTHER" id="PTHR43867">
    <property type="entry name" value="CELLULOSE SYNTHASE CATALYTIC SUBUNIT A [UDP-FORMING]"/>
    <property type="match status" value="1"/>
</dbReference>
<organism evidence="10 11">
    <name type="scientific">Emiliania huxleyi (strain CCMP1516)</name>
    <dbReference type="NCBI Taxonomy" id="280463"/>
    <lineage>
        <taxon>Eukaryota</taxon>
        <taxon>Haptista</taxon>
        <taxon>Haptophyta</taxon>
        <taxon>Prymnesiophyceae</taxon>
        <taxon>Isochrysidales</taxon>
        <taxon>Noelaerhabdaceae</taxon>
        <taxon>Emiliania</taxon>
    </lineage>
</organism>
<feature type="compositionally biased region" description="Acidic residues" evidence="7">
    <location>
        <begin position="20"/>
        <end position="34"/>
    </location>
</feature>
<dbReference type="HOGENOM" id="CLU_380555_0_0_1"/>
<feature type="transmembrane region" description="Helical" evidence="8">
    <location>
        <begin position="440"/>
        <end position="466"/>
    </location>
</feature>
<dbReference type="RefSeq" id="XP_005779603.1">
    <property type="nucleotide sequence ID" value="XM_005779546.1"/>
</dbReference>
<evidence type="ECO:0000256" key="3">
    <source>
        <dbReference type="ARBA" id="ARBA00022679"/>
    </source>
</evidence>
<evidence type="ECO:0000256" key="8">
    <source>
        <dbReference type="SAM" id="Phobius"/>
    </source>
</evidence>
<keyword evidence="2" id="KW-0328">Glycosyltransferase</keyword>
<reference evidence="11" key="1">
    <citation type="journal article" date="2013" name="Nature">
        <title>Pan genome of the phytoplankton Emiliania underpins its global distribution.</title>
        <authorList>
            <person name="Read B.A."/>
            <person name="Kegel J."/>
            <person name="Klute M.J."/>
            <person name="Kuo A."/>
            <person name="Lefebvre S.C."/>
            <person name="Maumus F."/>
            <person name="Mayer C."/>
            <person name="Miller J."/>
            <person name="Monier A."/>
            <person name="Salamov A."/>
            <person name="Young J."/>
            <person name="Aguilar M."/>
            <person name="Claverie J.M."/>
            <person name="Frickenhaus S."/>
            <person name="Gonzalez K."/>
            <person name="Herman E.K."/>
            <person name="Lin Y.C."/>
            <person name="Napier J."/>
            <person name="Ogata H."/>
            <person name="Sarno A.F."/>
            <person name="Shmutz J."/>
            <person name="Schroeder D."/>
            <person name="de Vargas C."/>
            <person name="Verret F."/>
            <person name="von Dassow P."/>
            <person name="Valentin K."/>
            <person name="Van de Peer Y."/>
            <person name="Wheeler G."/>
            <person name="Dacks J.B."/>
            <person name="Delwiche C.F."/>
            <person name="Dyhrman S.T."/>
            <person name="Glockner G."/>
            <person name="John U."/>
            <person name="Richards T."/>
            <person name="Worden A.Z."/>
            <person name="Zhang X."/>
            <person name="Grigoriev I.V."/>
            <person name="Allen A.E."/>
            <person name="Bidle K."/>
            <person name="Borodovsky M."/>
            <person name="Bowler C."/>
            <person name="Brownlee C."/>
            <person name="Cock J.M."/>
            <person name="Elias M."/>
            <person name="Gladyshev V.N."/>
            <person name="Groth M."/>
            <person name="Guda C."/>
            <person name="Hadaegh A."/>
            <person name="Iglesias-Rodriguez M.D."/>
            <person name="Jenkins J."/>
            <person name="Jones B.M."/>
            <person name="Lawson T."/>
            <person name="Leese F."/>
            <person name="Lindquist E."/>
            <person name="Lobanov A."/>
            <person name="Lomsadze A."/>
            <person name="Malik S.B."/>
            <person name="Marsh M.E."/>
            <person name="Mackinder L."/>
            <person name="Mock T."/>
            <person name="Mueller-Roeber B."/>
            <person name="Pagarete A."/>
            <person name="Parker M."/>
            <person name="Probert I."/>
            <person name="Quesneville H."/>
            <person name="Raines C."/>
            <person name="Rensing S.A."/>
            <person name="Riano-Pachon D.M."/>
            <person name="Richier S."/>
            <person name="Rokitta S."/>
            <person name="Shiraiwa Y."/>
            <person name="Soanes D.M."/>
            <person name="van der Giezen M."/>
            <person name="Wahlund T.M."/>
            <person name="Williams B."/>
            <person name="Wilson W."/>
            <person name="Wolfe G."/>
            <person name="Wurch L.L."/>
        </authorList>
    </citation>
    <scope>NUCLEOTIDE SEQUENCE</scope>
</reference>
<dbReference type="GO" id="GO:0016020">
    <property type="term" value="C:membrane"/>
    <property type="evidence" value="ECO:0007669"/>
    <property type="project" value="UniProtKB-SubCell"/>
</dbReference>
<dbReference type="Gene3D" id="3.90.550.10">
    <property type="entry name" value="Spore Coat Polysaccharide Biosynthesis Protein SpsA, Chain A"/>
    <property type="match status" value="1"/>
</dbReference>
<evidence type="ECO:0000256" key="4">
    <source>
        <dbReference type="ARBA" id="ARBA00022692"/>
    </source>
</evidence>
<keyword evidence="11" id="KW-1185">Reference proteome</keyword>
<feature type="transmembrane region" description="Helical" evidence="8">
    <location>
        <begin position="699"/>
        <end position="722"/>
    </location>
</feature>
<comment type="subcellular location">
    <subcellularLocation>
        <location evidence="1">Membrane</location>
        <topology evidence="1">Multi-pass membrane protein</topology>
    </subcellularLocation>
</comment>
<keyword evidence="5 8" id="KW-1133">Transmembrane helix</keyword>
<dbReference type="GO" id="GO:0016757">
    <property type="term" value="F:glycosyltransferase activity"/>
    <property type="evidence" value="ECO:0007669"/>
    <property type="project" value="UniProtKB-KW"/>
</dbReference>
<dbReference type="PaxDb" id="2903-EOD27174"/>
<dbReference type="InterPro" id="IPR029044">
    <property type="entry name" value="Nucleotide-diphossugar_trans"/>
</dbReference>
<feature type="transmembrane region" description="Helical" evidence="8">
    <location>
        <begin position="135"/>
        <end position="158"/>
    </location>
</feature>
<sequence>MLSGRGSHAKGGRPTRLVQEESESEESSTDEQGSEESFAMESGAEEGEDLDGLDDVDDDEYDLERGERSSEDEEEEDGDESDAAGCSADTGADAIEGGGWVYFYQAVVVFFFMMTPTYFWYRWIYTIEWDVPYRLYYQSTICVAEMFGSICVMMLAVIRFPQPWAYNQQPPAVEVGPKLPRYNVHVLVPCYNEPSDIVLATCEAALALTHPWAKVMVYLLDDGRNLQREKTVINMGNERLIYVARPKYPGLPVHGKAGNLNHTLKFVIFAQRVPRENDVVVVFDADMKAHPNFLHHTLPYLEEDPRTALVQTPQHFFNVDHTGDIFNHQNCTFFFGVQTGLDAWRATVCCGTNFCVRASALAAVGWFPTESITEDFLLSLKVTASGWHCRYHGHVLVTGEAPEDLRQIFKQRSRWCTGCFQVFFQVETFMWVRQLPSIQMLCYFNSIMGYLSTIICFPVFFVVPIVSVYTKTHPVKELTTLLTLLWAGYFASMAVVIEMMPRNFNRFSGFLGSKVNYIMWWCFLKGMWKAVRGRLGLRKIVFKVTEKKGDGKKKLEGEEQRPSDKDGLLDGEAKRESGYTDAEVALMYGLVDEAGEYDEDAVLAIQEELAEAEAAMSTEKRDSTKHDLKFHWGIFVISFIVAVAGGVSKTLDTLQWGWDNTVLANVSVAWVVINMVPFGMALGYAYLPHQRQVHGLLVSLSWSVYALGVLFAFAAMVTKVAYGNPRWM</sequence>
<evidence type="ECO:0000259" key="9">
    <source>
        <dbReference type="Pfam" id="PF13632"/>
    </source>
</evidence>
<keyword evidence="3" id="KW-0808">Transferase</keyword>
<dbReference type="PANTHER" id="PTHR43867:SF2">
    <property type="entry name" value="CELLULOSE SYNTHASE CATALYTIC SUBUNIT A [UDP-FORMING]"/>
    <property type="match status" value="1"/>
</dbReference>
<evidence type="ECO:0000256" key="1">
    <source>
        <dbReference type="ARBA" id="ARBA00004141"/>
    </source>
</evidence>
<dbReference type="InterPro" id="IPR001173">
    <property type="entry name" value="Glyco_trans_2-like"/>
</dbReference>
<dbReference type="AlphaFoldDB" id="A0A0D3JUI9"/>
<keyword evidence="4 8" id="KW-0812">Transmembrane</keyword>
<feature type="region of interest" description="Disordered" evidence="7">
    <location>
        <begin position="1"/>
        <end position="89"/>
    </location>
</feature>
<keyword evidence="6 8" id="KW-0472">Membrane</keyword>
<feature type="region of interest" description="Disordered" evidence="7">
    <location>
        <begin position="552"/>
        <end position="574"/>
    </location>
</feature>
<evidence type="ECO:0000256" key="6">
    <source>
        <dbReference type="ARBA" id="ARBA00023136"/>
    </source>
</evidence>
<dbReference type="EnsemblProtists" id="EOD27174">
    <property type="protein sequence ID" value="EOD27174"/>
    <property type="gene ID" value="EMIHUDRAFT_205133"/>
</dbReference>
<protein>
    <recommendedName>
        <fullName evidence="9">Glycosyltransferase 2-like domain-containing protein</fullName>
    </recommendedName>
</protein>
<accession>A0A0D3JUI9</accession>
<dbReference type="STRING" id="2903.R1F1V8"/>
<feature type="transmembrane region" description="Helical" evidence="8">
    <location>
        <begin position="668"/>
        <end position="687"/>
    </location>
</feature>
<dbReference type="Pfam" id="PF13632">
    <property type="entry name" value="Glyco_trans_2_3"/>
    <property type="match status" value="1"/>
</dbReference>
<evidence type="ECO:0000256" key="2">
    <source>
        <dbReference type="ARBA" id="ARBA00022676"/>
    </source>
</evidence>
<feature type="domain" description="Glycosyltransferase 2-like" evidence="9">
    <location>
        <begin position="280"/>
        <end position="480"/>
    </location>
</feature>
<feature type="transmembrane region" description="Helical" evidence="8">
    <location>
        <begin position="478"/>
        <end position="497"/>
    </location>
</feature>
<feature type="transmembrane region" description="Helical" evidence="8">
    <location>
        <begin position="101"/>
        <end position="123"/>
    </location>
</feature>
<dbReference type="GeneID" id="17272720"/>
<evidence type="ECO:0000313" key="11">
    <source>
        <dbReference type="Proteomes" id="UP000013827"/>
    </source>
</evidence>
<dbReference type="Proteomes" id="UP000013827">
    <property type="component" value="Unassembled WGS sequence"/>
</dbReference>
<proteinExistence type="predicted"/>
<dbReference type="InterPro" id="IPR050321">
    <property type="entry name" value="Glycosyltr_2/OpgH_subfam"/>
</dbReference>
<dbReference type="KEGG" id="ehx:EMIHUDRAFT_205133"/>
<dbReference type="eggNOG" id="ENOG502S2MV">
    <property type="taxonomic scope" value="Eukaryota"/>
</dbReference>
<evidence type="ECO:0000256" key="5">
    <source>
        <dbReference type="ARBA" id="ARBA00022989"/>
    </source>
</evidence>
<reference evidence="10" key="2">
    <citation type="submission" date="2024-10" db="UniProtKB">
        <authorList>
            <consortium name="EnsemblProtists"/>
        </authorList>
    </citation>
    <scope>IDENTIFICATION</scope>
</reference>
<feature type="compositionally biased region" description="Acidic residues" evidence="7">
    <location>
        <begin position="43"/>
        <end position="62"/>
    </location>
</feature>
<feature type="transmembrane region" description="Helical" evidence="8">
    <location>
        <begin position="630"/>
        <end position="648"/>
    </location>
</feature>
<evidence type="ECO:0000256" key="7">
    <source>
        <dbReference type="SAM" id="MobiDB-lite"/>
    </source>
</evidence>